<dbReference type="GO" id="GO:0046872">
    <property type="term" value="F:metal ion binding"/>
    <property type="evidence" value="ECO:0007669"/>
    <property type="project" value="UniProtKB-KW"/>
</dbReference>
<dbReference type="InterPro" id="IPR035938">
    <property type="entry name" value="Hemerythrin-like_sf"/>
</dbReference>
<name>A0A2U2BDS5_9BACT</name>
<gene>
    <name evidence="6" type="ORF">DDZ16_01660</name>
</gene>
<keyword evidence="4" id="KW-0408">Iron</keyword>
<feature type="domain" description="Hemerythrin-like" evidence="5">
    <location>
        <begin position="12"/>
        <end position="126"/>
    </location>
</feature>
<keyword evidence="2" id="KW-0561">Oxygen transport</keyword>
<proteinExistence type="inferred from homology"/>
<dbReference type="PROSITE" id="PS00550">
    <property type="entry name" value="HEMERYTHRINS"/>
    <property type="match status" value="1"/>
</dbReference>
<evidence type="ECO:0000256" key="4">
    <source>
        <dbReference type="ARBA" id="ARBA00023004"/>
    </source>
</evidence>
<accession>A0A2U2BDS5</accession>
<reference evidence="6 7" key="1">
    <citation type="submission" date="2018-05" db="EMBL/GenBank/DDBJ databases">
        <title>Marinilabilia rubrum sp. nov., isolated from saltern sediment.</title>
        <authorList>
            <person name="Zhang R."/>
        </authorList>
    </citation>
    <scope>NUCLEOTIDE SEQUENCE [LARGE SCALE GENOMIC DNA]</scope>
    <source>
        <strain evidence="6 7">WTE16</strain>
    </source>
</reference>
<dbReference type="Gene3D" id="1.20.120.50">
    <property type="entry name" value="Hemerythrin-like"/>
    <property type="match status" value="1"/>
</dbReference>
<dbReference type="PANTHER" id="PTHR37164">
    <property type="entry name" value="BACTERIOHEMERYTHRIN"/>
    <property type="match status" value="1"/>
</dbReference>
<dbReference type="OrthoDB" id="9797092at2"/>
<dbReference type="InterPro" id="IPR012312">
    <property type="entry name" value="Hemerythrin-like"/>
</dbReference>
<dbReference type="NCBIfam" id="NF033749">
    <property type="entry name" value="bact_hemeryth"/>
    <property type="match status" value="1"/>
</dbReference>
<keyword evidence="2" id="KW-0813">Transport</keyword>
<dbReference type="CDD" id="cd12107">
    <property type="entry name" value="Hemerythrin"/>
    <property type="match status" value="1"/>
</dbReference>
<evidence type="ECO:0000256" key="3">
    <source>
        <dbReference type="ARBA" id="ARBA00022723"/>
    </source>
</evidence>
<dbReference type="PANTHER" id="PTHR37164:SF1">
    <property type="entry name" value="BACTERIOHEMERYTHRIN"/>
    <property type="match status" value="1"/>
</dbReference>
<dbReference type="Pfam" id="PF01814">
    <property type="entry name" value="Hemerythrin"/>
    <property type="match status" value="1"/>
</dbReference>
<dbReference type="Proteomes" id="UP000244956">
    <property type="component" value="Unassembled WGS sequence"/>
</dbReference>
<comment type="caution">
    <text evidence="6">The sequence shown here is derived from an EMBL/GenBank/DDBJ whole genome shotgun (WGS) entry which is preliminary data.</text>
</comment>
<keyword evidence="7" id="KW-1185">Reference proteome</keyword>
<dbReference type="InterPro" id="IPR012827">
    <property type="entry name" value="Hemerythrin_metal-bd"/>
</dbReference>
<dbReference type="GO" id="GO:0005344">
    <property type="term" value="F:oxygen carrier activity"/>
    <property type="evidence" value="ECO:0007669"/>
    <property type="project" value="UniProtKB-KW"/>
</dbReference>
<evidence type="ECO:0000256" key="1">
    <source>
        <dbReference type="ARBA" id="ARBA00010587"/>
    </source>
</evidence>
<dbReference type="EMBL" id="QEWP01000001">
    <property type="protein sequence ID" value="PWE01220.1"/>
    <property type="molecule type" value="Genomic_DNA"/>
</dbReference>
<keyword evidence="3" id="KW-0479">Metal-binding</keyword>
<dbReference type="NCBIfam" id="TIGR02481">
    <property type="entry name" value="hemeryth_dom"/>
    <property type="match status" value="1"/>
</dbReference>
<protein>
    <submittedName>
        <fullName evidence="6">Hemerythrin</fullName>
    </submittedName>
</protein>
<evidence type="ECO:0000259" key="5">
    <source>
        <dbReference type="Pfam" id="PF01814"/>
    </source>
</evidence>
<dbReference type="SUPFAM" id="SSF47188">
    <property type="entry name" value="Hemerythrin-like"/>
    <property type="match status" value="1"/>
</dbReference>
<dbReference type="AlphaFoldDB" id="A0A2U2BDS5"/>
<dbReference type="InterPro" id="IPR016131">
    <property type="entry name" value="Haemerythrin_Fe_BS"/>
</dbReference>
<dbReference type="RefSeq" id="WP_109262674.1">
    <property type="nucleotide sequence ID" value="NZ_QEWP01000001.1"/>
</dbReference>
<comment type="similarity">
    <text evidence="1">Belongs to the hemerythrin family.</text>
</comment>
<evidence type="ECO:0000256" key="2">
    <source>
        <dbReference type="ARBA" id="ARBA00022621"/>
    </source>
</evidence>
<evidence type="ECO:0000313" key="6">
    <source>
        <dbReference type="EMBL" id="PWE01220.1"/>
    </source>
</evidence>
<organism evidence="6 7">
    <name type="scientific">Marinilabilia rubra</name>
    <dbReference type="NCBI Taxonomy" id="2162893"/>
    <lineage>
        <taxon>Bacteria</taxon>
        <taxon>Pseudomonadati</taxon>
        <taxon>Bacteroidota</taxon>
        <taxon>Bacteroidia</taxon>
        <taxon>Marinilabiliales</taxon>
        <taxon>Marinilabiliaceae</taxon>
        <taxon>Marinilabilia</taxon>
    </lineage>
</organism>
<evidence type="ECO:0000313" key="7">
    <source>
        <dbReference type="Proteomes" id="UP000244956"/>
    </source>
</evidence>
<sequence>MIIKWTPDLSVGIEEIDNEHKKWVSLLNDFYQGLMNGKSKEKLTELVLGMLDYTKYHFANEERYMKSINYPDFELHKEKHNEYVAKITEFHEKIVNDKMILSLTVTNFLKTWLINHIKGTDQQYARFANTID</sequence>
<dbReference type="InterPro" id="IPR050669">
    <property type="entry name" value="Hemerythrin"/>
</dbReference>